<evidence type="ECO:0000313" key="2">
    <source>
        <dbReference type="Proteomes" id="UP000597444"/>
    </source>
</evidence>
<sequence>MTSRHTIGAVLAIASCVALLTIVSPLSASARHIQRAPSHQQLFLILQGISSELTPEQAAANQGMGLVPQYWETGNNGVPGIVPFLQKEQFPNASFFVYSYQGNASNGNPLPYDCTQTFSHPLRADILALNRQITSILTNNPNFKGKQTDVYLIGHSLGGVVAFGYLAYLKSLGGLNGSLPKAPKARLKGVVTLDSPIGGVSGNRIYQKLIRDVFGRPQGCPGIKSLPHLTSVDNLVQIFSTTPKRSDPHGAKASLLQAIFHDPKQSNQTVAETARIPILTVGNTHDLIWDPRLCGIDGDFRSTQWVEDEASNHLAVYGRDFTEGKLICNPKDFQSNHLAVLHTSQVETGLNQFFPSGGVPTALTIASLHL</sequence>
<dbReference type="PROSITE" id="PS51257">
    <property type="entry name" value="PROKAR_LIPOPROTEIN"/>
    <property type="match status" value="1"/>
</dbReference>
<dbReference type="SUPFAM" id="SSF53474">
    <property type="entry name" value="alpha/beta-Hydrolases"/>
    <property type="match status" value="1"/>
</dbReference>
<accession>A0A8J3INB5</accession>
<protein>
    <submittedName>
        <fullName evidence="1">Uncharacterized protein</fullName>
    </submittedName>
</protein>
<dbReference type="EMBL" id="BNJK01000001">
    <property type="protein sequence ID" value="GHO97218.1"/>
    <property type="molecule type" value="Genomic_DNA"/>
</dbReference>
<proteinExistence type="predicted"/>
<keyword evidence="2" id="KW-1185">Reference proteome</keyword>
<organism evidence="1 2">
    <name type="scientific">Reticulibacter mediterranei</name>
    <dbReference type="NCBI Taxonomy" id="2778369"/>
    <lineage>
        <taxon>Bacteria</taxon>
        <taxon>Bacillati</taxon>
        <taxon>Chloroflexota</taxon>
        <taxon>Ktedonobacteria</taxon>
        <taxon>Ktedonobacterales</taxon>
        <taxon>Reticulibacteraceae</taxon>
        <taxon>Reticulibacter</taxon>
    </lineage>
</organism>
<comment type="caution">
    <text evidence="1">The sequence shown here is derived from an EMBL/GenBank/DDBJ whole genome shotgun (WGS) entry which is preliminary data.</text>
</comment>
<gene>
    <name evidence="1" type="ORF">KSF_072660</name>
</gene>
<evidence type="ECO:0000313" key="1">
    <source>
        <dbReference type="EMBL" id="GHO97218.1"/>
    </source>
</evidence>
<name>A0A8J3INB5_9CHLR</name>
<dbReference type="InterPro" id="IPR029058">
    <property type="entry name" value="AB_hydrolase_fold"/>
</dbReference>
<dbReference type="RefSeq" id="WP_220207796.1">
    <property type="nucleotide sequence ID" value="NZ_BNJK01000001.1"/>
</dbReference>
<dbReference type="AlphaFoldDB" id="A0A8J3INB5"/>
<dbReference type="Proteomes" id="UP000597444">
    <property type="component" value="Unassembled WGS sequence"/>
</dbReference>
<reference evidence="1" key="1">
    <citation type="submission" date="2020-10" db="EMBL/GenBank/DDBJ databases">
        <title>Taxonomic study of unclassified bacteria belonging to the class Ktedonobacteria.</title>
        <authorList>
            <person name="Yabe S."/>
            <person name="Wang C.M."/>
            <person name="Zheng Y."/>
            <person name="Sakai Y."/>
            <person name="Cavaletti L."/>
            <person name="Monciardini P."/>
            <person name="Donadio S."/>
        </authorList>
    </citation>
    <scope>NUCLEOTIDE SEQUENCE</scope>
    <source>
        <strain evidence="1">ID150040</strain>
    </source>
</reference>
<dbReference type="Gene3D" id="3.40.50.1820">
    <property type="entry name" value="alpha/beta hydrolase"/>
    <property type="match status" value="1"/>
</dbReference>